<feature type="region of interest" description="Disordered" evidence="4">
    <location>
        <begin position="1"/>
        <end position="29"/>
    </location>
</feature>
<dbReference type="SUPFAM" id="SSF53383">
    <property type="entry name" value="PLP-dependent transferases"/>
    <property type="match status" value="1"/>
</dbReference>
<dbReference type="Pfam" id="PF01053">
    <property type="entry name" value="Cys_Met_Meta_PP"/>
    <property type="match status" value="1"/>
</dbReference>
<dbReference type="Gene3D" id="3.40.640.10">
    <property type="entry name" value="Type I PLP-dependent aspartate aminotransferase-like (Major domain)"/>
    <property type="match status" value="1"/>
</dbReference>
<dbReference type="InterPro" id="IPR015422">
    <property type="entry name" value="PyrdxlP-dep_Trfase_small"/>
</dbReference>
<organism evidence="5 6">
    <name type="scientific">Fodinicurvata halophila</name>
    <dbReference type="NCBI Taxonomy" id="1419723"/>
    <lineage>
        <taxon>Bacteria</taxon>
        <taxon>Pseudomonadati</taxon>
        <taxon>Pseudomonadota</taxon>
        <taxon>Alphaproteobacteria</taxon>
        <taxon>Rhodospirillales</taxon>
        <taxon>Rhodovibrionaceae</taxon>
        <taxon>Fodinicurvata</taxon>
    </lineage>
</organism>
<protein>
    <submittedName>
        <fullName evidence="5">Trans-sulfuration enzyme family protein</fullName>
    </submittedName>
</protein>
<reference evidence="6" key="1">
    <citation type="journal article" date="2019" name="Int. J. Syst. Evol. Microbiol.">
        <title>The Global Catalogue of Microorganisms (GCM) 10K type strain sequencing project: providing services to taxonomists for standard genome sequencing and annotation.</title>
        <authorList>
            <consortium name="The Broad Institute Genomics Platform"/>
            <consortium name="The Broad Institute Genome Sequencing Center for Infectious Disease"/>
            <person name="Wu L."/>
            <person name="Ma J."/>
        </authorList>
    </citation>
    <scope>NUCLEOTIDE SEQUENCE [LARGE SCALE GENOMIC DNA]</scope>
    <source>
        <strain evidence="6">CECT 8472</strain>
    </source>
</reference>
<dbReference type="PIRSF" id="PIRSF001434">
    <property type="entry name" value="CGS"/>
    <property type="match status" value="1"/>
</dbReference>
<dbReference type="PROSITE" id="PS00868">
    <property type="entry name" value="CYS_MET_METAB_PP"/>
    <property type="match status" value="1"/>
</dbReference>
<dbReference type="Gene3D" id="3.90.1150.10">
    <property type="entry name" value="Aspartate Aminotransferase, domain 1"/>
    <property type="match status" value="1"/>
</dbReference>
<dbReference type="InterPro" id="IPR015421">
    <property type="entry name" value="PyrdxlP-dep_Trfase_major"/>
</dbReference>
<dbReference type="InterPro" id="IPR015424">
    <property type="entry name" value="PyrdxlP-dep_Trfase"/>
</dbReference>
<accession>A0ABV8UII9</accession>
<dbReference type="Proteomes" id="UP001595799">
    <property type="component" value="Unassembled WGS sequence"/>
</dbReference>
<keyword evidence="6" id="KW-1185">Reference proteome</keyword>
<dbReference type="InterPro" id="IPR054542">
    <property type="entry name" value="Cys_met_metab_PP"/>
</dbReference>
<dbReference type="PANTHER" id="PTHR11808">
    <property type="entry name" value="TRANS-SULFURATION ENZYME FAMILY MEMBER"/>
    <property type="match status" value="1"/>
</dbReference>
<evidence type="ECO:0000256" key="3">
    <source>
        <dbReference type="RuleBase" id="RU362118"/>
    </source>
</evidence>
<comment type="caution">
    <text evidence="5">The sequence shown here is derived from an EMBL/GenBank/DDBJ whole genome shotgun (WGS) entry which is preliminary data.</text>
</comment>
<name>A0ABV8UII9_9PROT</name>
<dbReference type="InterPro" id="IPR000277">
    <property type="entry name" value="Cys/Met-Metab_PyrdxlP-dep_enz"/>
</dbReference>
<evidence type="ECO:0000256" key="4">
    <source>
        <dbReference type="SAM" id="MobiDB-lite"/>
    </source>
</evidence>
<gene>
    <name evidence="5" type="ORF">ACFOW6_04750</name>
</gene>
<sequence>MQERKNRGPSPESLAAQGGYEGDGETGAVVPPVHAATTFRRAEDYGPPPQGDYLRNASPTGSHVEELLARLEGAEAGLVFASGMAAATAVVMSLRPGDHLLMQDPLYWGFRGWAVDFCRDWGIELETVDATDPEDVAGKIRPGRTKLVWIETPGNPVMQVVDIAALAGLAHQAGARLAVDSTMATPVLQRPLELGADIVMHSATKYLNGHSDVLAGALLTRQQDEVWQRIERHRSQAGATLGPFEAWLLHRGLRTLFVRVRQASATAAWLADRLAEHPGVEAVLYPGRPEHPQHKLARRQMPEGFGAMMSLLVNGSEQQAVEVVRNCRLFVPATSLGSTESLIEHRPTIEGTDSPIPRNLIRLSIGLEDRQDLLDDLDQALRQAVG</sequence>
<dbReference type="RefSeq" id="WP_382421188.1">
    <property type="nucleotide sequence ID" value="NZ_JBHSCW010000002.1"/>
</dbReference>
<dbReference type="PANTHER" id="PTHR11808:SF85">
    <property type="entry name" value="CYSTATHIONINE GAMMA-LYASE-RELATED"/>
    <property type="match status" value="1"/>
</dbReference>
<dbReference type="EMBL" id="JBHSCW010000002">
    <property type="protein sequence ID" value="MFC4350849.1"/>
    <property type="molecule type" value="Genomic_DNA"/>
</dbReference>
<proteinExistence type="inferred from homology"/>
<evidence type="ECO:0000313" key="5">
    <source>
        <dbReference type="EMBL" id="MFC4350849.1"/>
    </source>
</evidence>
<evidence type="ECO:0000313" key="6">
    <source>
        <dbReference type="Proteomes" id="UP001595799"/>
    </source>
</evidence>
<evidence type="ECO:0000256" key="2">
    <source>
        <dbReference type="ARBA" id="ARBA00022898"/>
    </source>
</evidence>
<comment type="similarity">
    <text evidence="3">Belongs to the trans-sulfuration enzymes family.</text>
</comment>
<evidence type="ECO:0000256" key="1">
    <source>
        <dbReference type="ARBA" id="ARBA00001933"/>
    </source>
</evidence>
<dbReference type="CDD" id="cd00614">
    <property type="entry name" value="CGS_like"/>
    <property type="match status" value="1"/>
</dbReference>
<comment type="cofactor">
    <cofactor evidence="1 3">
        <name>pyridoxal 5'-phosphate</name>
        <dbReference type="ChEBI" id="CHEBI:597326"/>
    </cofactor>
</comment>
<keyword evidence="2 3" id="KW-0663">Pyridoxal phosphate</keyword>